<organism evidence="10 11">
    <name type="scientific">Pseudocohnilembus persalinus</name>
    <name type="common">Ciliate</name>
    <dbReference type="NCBI Taxonomy" id="266149"/>
    <lineage>
        <taxon>Eukaryota</taxon>
        <taxon>Sar</taxon>
        <taxon>Alveolata</taxon>
        <taxon>Ciliophora</taxon>
        <taxon>Intramacronucleata</taxon>
        <taxon>Oligohymenophorea</taxon>
        <taxon>Scuticociliatia</taxon>
        <taxon>Philasterida</taxon>
        <taxon>Pseudocohnilembidae</taxon>
        <taxon>Pseudocohnilembus</taxon>
    </lineage>
</organism>
<dbReference type="InterPro" id="IPR005828">
    <property type="entry name" value="MFS_sugar_transport-like"/>
</dbReference>
<dbReference type="Proteomes" id="UP000054937">
    <property type="component" value="Unassembled WGS sequence"/>
</dbReference>
<evidence type="ECO:0000256" key="1">
    <source>
        <dbReference type="ARBA" id="ARBA00004141"/>
    </source>
</evidence>
<gene>
    <name evidence="10" type="ORF">PPERSA_03012</name>
</gene>
<dbReference type="OrthoDB" id="302547at2759"/>
<feature type="compositionally biased region" description="Polar residues" evidence="7">
    <location>
        <begin position="743"/>
        <end position="764"/>
    </location>
</feature>
<feature type="coiled-coil region" evidence="6">
    <location>
        <begin position="1"/>
        <end position="104"/>
    </location>
</feature>
<evidence type="ECO:0000313" key="11">
    <source>
        <dbReference type="Proteomes" id="UP000054937"/>
    </source>
</evidence>
<dbReference type="GO" id="GO:0022857">
    <property type="term" value="F:transmembrane transporter activity"/>
    <property type="evidence" value="ECO:0007669"/>
    <property type="project" value="InterPro"/>
</dbReference>
<feature type="coiled-coil region" evidence="6">
    <location>
        <begin position="516"/>
        <end position="543"/>
    </location>
</feature>
<feature type="transmembrane region" description="Helical" evidence="8">
    <location>
        <begin position="822"/>
        <end position="839"/>
    </location>
</feature>
<evidence type="ECO:0000313" key="10">
    <source>
        <dbReference type="EMBL" id="KRX00752.1"/>
    </source>
</evidence>
<comment type="caution">
    <text evidence="10">The sequence shown here is derived from an EMBL/GenBank/DDBJ whole genome shotgun (WGS) entry which is preliminary data.</text>
</comment>
<proteinExistence type="predicted"/>
<dbReference type="SUPFAM" id="SSF103473">
    <property type="entry name" value="MFS general substrate transporter"/>
    <property type="match status" value="1"/>
</dbReference>
<evidence type="ECO:0000256" key="7">
    <source>
        <dbReference type="SAM" id="MobiDB-lite"/>
    </source>
</evidence>
<evidence type="ECO:0000259" key="9">
    <source>
        <dbReference type="PROSITE" id="PS50850"/>
    </source>
</evidence>
<dbReference type="PANTHER" id="PTHR48020:SF12">
    <property type="entry name" value="PROTON MYO-INOSITOL COTRANSPORTER"/>
    <property type="match status" value="1"/>
</dbReference>
<keyword evidence="5 8" id="KW-0472">Membrane</keyword>
<feature type="transmembrane region" description="Helical" evidence="8">
    <location>
        <begin position="869"/>
        <end position="889"/>
    </location>
</feature>
<feature type="transmembrane region" description="Helical" evidence="8">
    <location>
        <begin position="896"/>
        <end position="919"/>
    </location>
</feature>
<accession>A0A0V0QF45</accession>
<feature type="compositionally biased region" description="Polar residues" evidence="7">
    <location>
        <begin position="182"/>
        <end position="192"/>
    </location>
</feature>
<feature type="domain" description="Major facilitator superfamily (MFS) profile" evidence="9">
    <location>
        <begin position="826"/>
        <end position="1005"/>
    </location>
</feature>
<dbReference type="InterPro" id="IPR036259">
    <property type="entry name" value="MFS_trans_sf"/>
</dbReference>
<evidence type="ECO:0000256" key="2">
    <source>
        <dbReference type="ARBA" id="ARBA00022448"/>
    </source>
</evidence>
<dbReference type="InterPro" id="IPR020846">
    <property type="entry name" value="MFS_dom"/>
</dbReference>
<keyword evidence="11" id="KW-1185">Reference proteome</keyword>
<evidence type="ECO:0000256" key="3">
    <source>
        <dbReference type="ARBA" id="ARBA00022692"/>
    </source>
</evidence>
<comment type="subcellular location">
    <subcellularLocation>
        <location evidence="1">Membrane</location>
        <topology evidence="1">Multi-pass membrane protein</topology>
    </subcellularLocation>
</comment>
<dbReference type="InParanoid" id="A0A0V0QF45"/>
<keyword evidence="4 8" id="KW-1133">Transmembrane helix</keyword>
<evidence type="ECO:0000256" key="6">
    <source>
        <dbReference type="SAM" id="Coils"/>
    </source>
</evidence>
<name>A0A0V0QF45_PSEPJ</name>
<dbReference type="InterPro" id="IPR050814">
    <property type="entry name" value="Myo-inositol_Transporter"/>
</dbReference>
<dbReference type="EMBL" id="LDAU01000182">
    <property type="protein sequence ID" value="KRX00752.1"/>
    <property type="molecule type" value="Genomic_DNA"/>
</dbReference>
<feature type="compositionally biased region" description="Low complexity" evidence="7">
    <location>
        <begin position="167"/>
        <end position="181"/>
    </location>
</feature>
<dbReference type="Pfam" id="PF00083">
    <property type="entry name" value="Sugar_tr"/>
    <property type="match status" value="1"/>
</dbReference>
<keyword evidence="2" id="KW-0813">Transport</keyword>
<evidence type="ECO:0000256" key="4">
    <source>
        <dbReference type="ARBA" id="ARBA00022989"/>
    </source>
</evidence>
<keyword evidence="6" id="KW-0175">Coiled coil</keyword>
<feature type="coiled-coil region" evidence="6">
    <location>
        <begin position="200"/>
        <end position="487"/>
    </location>
</feature>
<dbReference type="Gene3D" id="1.20.1250.20">
    <property type="entry name" value="MFS general substrate transporter like domains"/>
    <property type="match status" value="1"/>
</dbReference>
<evidence type="ECO:0000256" key="5">
    <source>
        <dbReference type="ARBA" id="ARBA00023136"/>
    </source>
</evidence>
<evidence type="ECO:0000256" key="8">
    <source>
        <dbReference type="SAM" id="Phobius"/>
    </source>
</evidence>
<dbReference type="AlphaFoldDB" id="A0A0V0QF45"/>
<dbReference type="OMA" id="HWANEYS"/>
<feature type="region of interest" description="Disordered" evidence="7">
    <location>
        <begin position="734"/>
        <end position="771"/>
    </location>
</feature>
<feature type="region of interest" description="Disordered" evidence="7">
    <location>
        <begin position="167"/>
        <end position="192"/>
    </location>
</feature>
<keyword evidence="3 8" id="KW-0812">Transmembrane</keyword>
<dbReference type="GO" id="GO:0016020">
    <property type="term" value="C:membrane"/>
    <property type="evidence" value="ECO:0007669"/>
    <property type="project" value="UniProtKB-SubCell"/>
</dbReference>
<feature type="coiled-coil region" evidence="6">
    <location>
        <begin position="590"/>
        <end position="617"/>
    </location>
</feature>
<dbReference type="PANTHER" id="PTHR48020">
    <property type="entry name" value="PROTON MYO-INOSITOL COTRANSPORTER"/>
    <property type="match status" value="1"/>
</dbReference>
<sequence>MAQVRDQLVQYKQKCKEYELKLKEMEQEMQFKTANESRADEKISALNKIHAEKTKNLMNSITLLKKENRALERKQMGGQQSKLIERLNKDIAEQETVISILRKEILELAANKDSIMDIVDDKIIQEFNKGPAKIKAPSREEMNIELKKLRAKIGGKKNLQNNSQAINSQNQSQVSMNQSQSTMKESLMEQSIISQSADSTENLLSRIQELVQENEELKLNLQASLENKQQYEEFLEQKSKEINELKSVRVDYQQLLKKYEAYQSEVNKQSEQRNDNYIMNQDKELRVEELEITNKQLQQKLRFQEETMLMEREHNQAKIEELEKKKKMLDNNNIALKNQLDQTALKNNNLSNELAKLKNQYKELNDNFQKNENQYKSELERIKDSKEHLENKLADRQQEYEVTYQEITKLKQKLEQTQQELSEAKSKNKQLESFGDMQLITGEQNINTMNVDNKEMRNKVKQLTKKEIELQDQIEALKQELQFREQREKVLNYVNNKKLGSVQEQQLKAQYQKEIKQRYESKITKLVLQVKELEQHNNQLQEIHKLIQPQDDIVASDFSSDINLSVSLAALEQVQPEQNSDINDLNSSKAQVIQNDKNQLKNKLLQLATREIELKKNVRELVKQIDYYKQKSKQGTISQEEFENRMLKMHSEYDKIITQLANKISDLKFKEVNLSGMDSNIGSSLISNMNVHEDQLKNLDSNISFSQAEIQKEYFDMSKIDSNISDLISDKDQLEKEMKKSNKSQQAQNMKGSSKSRVNFSQKPYSMKKSGPFQMNSSLNSSIKLDQQIKEEDQELLDQISSGISGISGMKNEIKKHKSSKYIFLQSFCALLGAFYYGYALGELNMALSKIMIAYDLHETDLQDLYEGILTSAMPLGGTFGCIIAGILMKNRGRRSLMIFSDIIGIIIGFLFIIPNFYIGVISRFIMGLIVGSNSTIGPLYVREISPVSLSAQTGIMNQGNVSFGILVGYLLGLQFPIHTLENCPIFPIFYLLYKINDYDTNFQI</sequence>
<reference evidence="10 11" key="1">
    <citation type="journal article" date="2015" name="Sci. Rep.">
        <title>Genome of the facultative scuticociliatosis pathogen Pseudocohnilembus persalinus provides insight into its virulence through horizontal gene transfer.</title>
        <authorList>
            <person name="Xiong J."/>
            <person name="Wang G."/>
            <person name="Cheng J."/>
            <person name="Tian M."/>
            <person name="Pan X."/>
            <person name="Warren A."/>
            <person name="Jiang C."/>
            <person name="Yuan D."/>
            <person name="Miao W."/>
        </authorList>
    </citation>
    <scope>NUCLEOTIDE SEQUENCE [LARGE SCALE GENOMIC DNA]</scope>
    <source>
        <strain evidence="10">36N120E</strain>
    </source>
</reference>
<protein>
    <submittedName>
        <fullName evidence="10">Major facilitator superfamily domain, general substrate transporter</fullName>
    </submittedName>
</protein>
<dbReference type="PROSITE" id="PS50850">
    <property type="entry name" value="MFS"/>
    <property type="match status" value="1"/>
</dbReference>